<dbReference type="GO" id="GO:0047372">
    <property type="term" value="F:monoacylglycerol lipase activity"/>
    <property type="evidence" value="ECO:0007669"/>
    <property type="project" value="TreeGrafter"/>
</dbReference>
<dbReference type="RefSeq" id="WP_145246725.1">
    <property type="nucleotide sequence ID" value="NZ_CP036278.1"/>
</dbReference>
<dbReference type="PANTHER" id="PTHR43798">
    <property type="entry name" value="MONOACYLGLYCEROL LIPASE"/>
    <property type="match status" value="1"/>
</dbReference>
<gene>
    <name evidence="3" type="primary">bphD</name>
    <name evidence="3" type="ORF">Pan181_21470</name>
</gene>
<dbReference type="InterPro" id="IPR050266">
    <property type="entry name" value="AB_hydrolase_sf"/>
</dbReference>
<dbReference type="AlphaFoldDB" id="A0A518AMI2"/>
<dbReference type="EMBL" id="CP036278">
    <property type="protein sequence ID" value="QDU55945.1"/>
    <property type="molecule type" value="Genomic_DNA"/>
</dbReference>
<name>A0A518AMI2_9BACT</name>
<keyword evidence="4" id="KW-1185">Reference proteome</keyword>
<dbReference type="GO" id="GO:0016020">
    <property type="term" value="C:membrane"/>
    <property type="evidence" value="ECO:0007669"/>
    <property type="project" value="TreeGrafter"/>
</dbReference>
<evidence type="ECO:0000259" key="2">
    <source>
        <dbReference type="Pfam" id="PF00561"/>
    </source>
</evidence>
<reference evidence="3 4" key="1">
    <citation type="submission" date="2019-02" db="EMBL/GenBank/DDBJ databases">
        <title>Deep-cultivation of Planctomycetes and their phenomic and genomic characterization uncovers novel biology.</title>
        <authorList>
            <person name="Wiegand S."/>
            <person name="Jogler M."/>
            <person name="Boedeker C."/>
            <person name="Pinto D."/>
            <person name="Vollmers J."/>
            <person name="Rivas-Marin E."/>
            <person name="Kohn T."/>
            <person name="Peeters S.H."/>
            <person name="Heuer A."/>
            <person name="Rast P."/>
            <person name="Oberbeckmann S."/>
            <person name="Bunk B."/>
            <person name="Jeske O."/>
            <person name="Meyerdierks A."/>
            <person name="Storesund J.E."/>
            <person name="Kallscheuer N."/>
            <person name="Luecker S."/>
            <person name="Lage O.M."/>
            <person name="Pohl T."/>
            <person name="Merkel B.J."/>
            <person name="Hornburger P."/>
            <person name="Mueller R.-W."/>
            <person name="Bruemmer F."/>
            <person name="Labrenz M."/>
            <person name="Spormann A.M."/>
            <person name="Op den Camp H."/>
            <person name="Overmann J."/>
            <person name="Amann R."/>
            <person name="Jetten M.S.M."/>
            <person name="Mascher T."/>
            <person name="Medema M.H."/>
            <person name="Devos D.P."/>
            <person name="Kaster A.-K."/>
            <person name="Ovreas L."/>
            <person name="Rohde M."/>
            <person name="Galperin M.Y."/>
            <person name="Jogler C."/>
        </authorList>
    </citation>
    <scope>NUCLEOTIDE SEQUENCE [LARGE SCALE GENOMIC DNA]</scope>
    <source>
        <strain evidence="3 4">Pan181</strain>
    </source>
</reference>
<dbReference type="Gene3D" id="3.40.50.1820">
    <property type="entry name" value="alpha/beta hydrolase"/>
    <property type="match status" value="1"/>
</dbReference>
<dbReference type="PANTHER" id="PTHR43798:SF33">
    <property type="entry name" value="HYDROLASE, PUTATIVE (AFU_ORTHOLOGUE AFUA_2G14860)-RELATED"/>
    <property type="match status" value="1"/>
</dbReference>
<accession>A0A518AMI2</accession>
<proteinExistence type="predicted"/>
<dbReference type="Proteomes" id="UP000315750">
    <property type="component" value="Chromosome"/>
</dbReference>
<sequence length="336" mass="37849" precursor="true">MVRILLLAVCAAMLAGSAYGQAPVEGEAITFDENLKGYPYPFEVKNYAFHSQGRDLQMAYMYLPAKDPAKGVVTLLHGKNFNGAYWQQTAEYLQSLGYGVLMPDQIGFGKSTKATSYQYSFAVLAQNTKQLMQSLGIEKSIVVGHSMGGMLASRFALLYPEATTQLILVNPIGLENYLQYVQYKDVQFFFENELGSTPEKIVEYQKKNYYDGAWNGRYAALTLPLVGWVQGDDWNKLAYVSALTYDMIFTQPVVEEFKDFQVPTTLIIGTRDRTGPGRNWMKPGVEFELGRYDLIGERIQQRNPNIKVVELDGLGHLPHIEDFTRFKMAFTGALQP</sequence>
<evidence type="ECO:0000313" key="4">
    <source>
        <dbReference type="Proteomes" id="UP000315750"/>
    </source>
</evidence>
<dbReference type="Pfam" id="PF00561">
    <property type="entry name" value="Abhydrolase_1"/>
    <property type="match status" value="1"/>
</dbReference>
<dbReference type="SUPFAM" id="SSF53474">
    <property type="entry name" value="alpha/beta-Hydrolases"/>
    <property type="match status" value="1"/>
</dbReference>
<keyword evidence="1" id="KW-0732">Signal</keyword>
<evidence type="ECO:0000256" key="1">
    <source>
        <dbReference type="SAM" id="SignalP"/>
    </source>
</evidence>
<evidence type="ECO:0000313" key="3">
    <source>
        <dbReference type="EMBL" id="QDU55945.1"/>
    </source>
</evidence>
<dbReference type="OrthoDB" id="9806902at2"/>
<feature type="domain" description="AB hydrolase-1" evidence="2">
    <location>
        <begin position="72"/>
        <end position="273"/>
    </location>
</feature>
<dbReference type="KEGG" id="amuc:Pan181_21470"/>
<dbReference type="PRINTS" id="PR00111">
    <property type="entry name" value="ABHYDROLASE"/>
</dbReference>
<feature type="signal peptide" evidence="1">
    <location>
        <begin position="1"/>
        <end position="20"/>
    </location>
</feature>
<organism evidence="3 4">
    <name type="scientific">Aeoliella mucimassa</name>
    <dbReference type="NCBI Taxonomy" id="2527972"/>
    <lineage>
        <taxon>Bacteria</taxon>
        <taxon>Pseudomonadati</taxon>
        <taxon>Planctomycetota</taxon>
        <taxon>Planctomycetia</taxon>
        <taxon>Pirellulales</taxon>
        <taxon>Lacipirellulaceae</taxon>
        <taxon>Aeoliella</taxon>
    </lineage>
</organism>
<protein>
    <submittedName>
        <fullName evidence="3">2-hydroxy-6-oxo-6-phenylhexa-2,4-dienoate hydrolase</fullName>
        <ecNumber evidence="3">3.7.1.8</ecNumber>
    </submittedName>
</protein>
<dbReference type="GO" id="GO:0046464">
    <property type="term" value="P:acylglycerol catabolic process"/>
    <property type="evidence" value="ECO:0007669"/>
    <property type="project" value="TreeGrafter"/>
</dbReference>
<dbReference type="InterPro" id="IPR029058">
    <property type="entry name" value="AB_hydrolase_fold"/>
</dbReference>
<feature type="chain" id="PRO_5021977613" evidence="1">
    <location>
        <begin position="21"/>
        <end position="336"/>
    </location>
</feature>
<dbReference type="InterPro" id="IPR000073">
    <property type="entry name" value="AB_hydrolase_1"/>
</dbReference>
<keyword evidence="3" id="KW-0378">Hydrolase</keyword>
<dbReference type="EC" id="3.7.1.8" evidence="3"/>